<accession>A0A521AKL9</accession>
<dbReference type="RefSeq" id="WP_142985156.1">
    <property type="nucleotide sequence ID" value="NZ_FXTD01000001.1"/>
</dbReference>
<dbReference type="AlphaFoldDB" id="A0A521AKL9"/>
<organism evidence="2 3">
    <name type="scientific">Halorubrum cibi</name>
    <dbReference type="NCBI Taxonomy" id="413815"/>
    <lineage>
        <taxon>Archaea</taxon>
        <taxon>Methanobacteriati</taxon>
        <taxon>Methanobacteriota</taxon>
        <taxon>Stenosarchaea group</taxon>
        <taxon>Halobacteria</taxon>
        <taxon>Halobacteriales</taxon>
        <taxon>Haloferacaceae</taxon>
        <taxon>Halorubrum</taxon>
    </lineage>
</organism>
<evidence type="ECO:0000313" key="3">
    <source>
        <dbReference type="Proteomes" id="UP000319712"/>
    </source>
</evidence>
<proteinExistence type="predicted"/>
<dbReference type="Proteomes" id="UP000319712">
    <property type="component" value="Unassembled WGS sequence"/>
</dbReference>
<evidence type="ECO:0000256" key="1">
    <source>
        <dbReference type="SAM" id="MobiDB-lite"/>
    </source>
</evidence>
<sequence length="226" mass="25303">MSQHTERDMVWDQALQYATTEQSFDLIEIQDSIDRDVSELIIRDTLSAMVDKEWLSEEDSDIGKWSPGSQLQDEEPSEETEVEMDDEQEMPDVISISECSASAPSSLSEDQVYVGVVDRVTSGGSGNAIVDLPDGNGELNLGPIDGSAEGQKVRFIPENGIWARCLDEEYTYESYSPQDGQSRSKRKKRRSSRRSRKVNSPNPYKSNNSSRSKDPDNLNKLLTGNQ</sequence>
<feature type="region of interest" description="Disordered" evidence="1">
    <location>
        <begin position="172"/>
        <end position="226"/>
    </location>
</feature>
<reference evidence="2 3" key="1">
    <citation type="submission" date="2017-05" db="EMBL/GenBank/DDBJ databases">
        <authorList>
            <person name="Varghese N."/>
            <person name="Submissions S."/>
        </authorList>
    </citation>
    <scope>NUCLEOTIDE SEQUENCE [LARGE SCALE GENOMIC DNA]</scope>
    <source>
        <strain evidence="2 3">DSM 19504</strain>
    </source>
</reference>
<evidence type="ECO:0000313" key="2">
    <source>
        <dbReference type="EMBL" id="SMO35345.1"/>
    </source>
</evidence>
<name>A0A521AKL9_9EURY</name>
<feature type="compositionally biased region" description="Basic residues" evidence="1">
    <location>
        <begin position="183"/>
        <end position="197"/>
    </location>
</feature>
<feature type="region of interest" description="Disordered" evidence="1">
    <location>
        <begin position="56"/>
        <end position="88"/>
    </location>
</feature>
<feature type="compositionally biased region" description="Acidic residues" evidence="1">
    <location>
        <begin position="72"/>
        <end position="88"/>
    </location>
</feature>
<dbReference type="EMBL" id="FXTD01000001">
    <property type="protein sequence ID" value="SMO35345.1"/>
    <property type="molecule type" value="Genomic_DNA"/>
</dbReference>
<gene>
    <name evidence="2" type="ORF">SAMN06264867_101219</name>
</gene>
<protein>
    <submittedName>
        <fullName evidence="2">Uncharacterized protein</fullName>
    </submittedName>
</protein>
<feature type="compositionally biased region" description="Low complexity" evidence="1">
    <location>
        <begin position="199"/>
        <end position="210"/>
    </location>
</feature>
<keyword evidence="3" id="KW-1185">Reference proteome</keyword>